<comment type="caution">
    <text evidence="5">The sequence shown here is derived from an EMBL/GenBank/DDBJ whole genome shotgun (WGS) entry which is preliminary data.</text>
</comment>
<name>A0AAD3MFY0_LATJO</name>
<evidence type="ECO:0000313" key="5">
    <source>
        <dbReference type="EMBL" id="GLD52759.1"/>
    </source>
</evidence>
<evidence type="ECO:0000313" key="6">
    <source>
        <dbReference type="EMBL" id="GLD52770.1"/>
    </source>
</evidence>
<evidence type="ECO:0000313" key="4">
    <source>
        <dbReference type="EMBL" id="GLD52750.1"/>
    </source>
</evidence>
<keyword evidence="1" id="KW-0812">Transmembrane</keyword>
<dbReference type="EMBL" id="BRZM01007178">
    <property type="protein sequence ID" value="GLD52759.1"/>
    <property type="molecule type" value="Genomic_DNA"/>
</dbReference>
<dbReference type="Pfam" id="PF15037">
    <property type="entry name" value="IL17_R_N"/>
    <property type="match status" value="1"/>
</dbReference>
<evidence type="ECO:0000259" key="2">
    <source>
        <dbReference type="Pfam" id="PF15037"/>
    </source>
</evidence>
<dbReference type="InterPro" id="IPR027841">
    <property type="entry name" value="IL-17_rcpt_C/E_N"/>
</dbReference>
<keyword evidence="1" id="KW-0472">Membrane</keyword>
<dbReference type="EMBL" id="BRZM01007176">
    <property type="protein sequence ID" value="GLD52741.1"/>
    <property type="molecule type" value="Genomic_DNA"/>
</dbReference>
<feature type="transmembrane region" description="Helical" evidence="1">
    <location>
        <begin position="145"/>
        <end position="166"/>
    </location>
</feature>
<evidence type="ECO:0000256" key="1">
    <source>
        <dbReference type="SAM" id="Phobius"/>
    </source>
</evidence>
<feature type="non-terminal residue" evidence="5">
    <location>
        <position position="1"/>
    </location>
</feature>
<keyword evidence="7" id="KW-1185">Reference proteome</keyword>
<dbReference type="Proteomes" id="UP001279410">
    <property type="component" value="Unassembled WGS sequence"/>
</dbReference>
<gene>
    <name evidence="3" type="ORF">AKAME5_002972000</name>
    <name evidence="4" type="ORF">AKAME5_002972100</name>
    <name evidence="5" type="ORF">AKAME5_002972200</name>
    <name evidence="6" type="ORF">AKAME5_002972300</name>
</gene>
<sequence>MPLYSVTHCMCLQAWYDQKYMRSQHCLFKNTGLFQRNVWENVTVSLGQRQTNNDGSMLLWNLSAPCRLEGEVWPCQKEVSCKEKKGFRQQLGNGTWKQNSKGLWEITGAFEGIDLQPSPCVMVKVKGMGRELGPFCFTNTDRWRWSLLVVGVMLLVCLTVLIIYLLRDFIKKWVWSCHHGGFVKIGRKCHVVLLSPPDVDDSVS</sequence>
<feature type="domain" description="Interleukin-17 receptor C/E N-terminal" evidence="2">
    <location>
        <begin position="8"/>
        <end position="124"/>
    </location>
</feature>
<keyword evidence="1" id="KW-1133">Transmembrane helix</keyword>
<dbReference type="EMBL" id="BRZM01007179">
    <property type="protein sequence ID" value="GLD52770.1"/>
    <property type="molecule type" value="Genomic_DNA"/>
</dbReference>
<reference evidence="5" key="1">
    <citation type="submission" date="2022-08" db="EMBL/GenBank/DDBJ databases">
        <title>Genome sequencing of akame (Lates japonicus).</title>
        <authorList>
            <person name="Hashiguchi Y."/>
            <person name="Takahashi H."/>
        </authorList>
    </citation>
    <scope>NUCLEOTIDE SEQUENCE</scope>
    <source>
        <strain evidence="5">Kochi</strain>
    </source>
</reference>
<organism evidence="5 7">
    <name type="scientific">Lates japonicus</name>
    <name type="common">Japanese lates</name>
    <dbReference type="NCBI Taxonomy" id="270547"/>
    <lineage>
        <taxon>Eukaryota</taxon>
        <taxon>Metazoa</taxon>
        <taxon>Chordata</taxon>
        <taxon>Craniata</taxon>
        <taxon>Vertebrata</taxon>
        <taxon>Euteleostomi</taxon>
        <taxon>Actinopterygii</taxon>
        <taxon>Neopterygii</taxon>
        <taxon>Teleostei</taxon>
        <taxon>Neoteleostei</taxon>
        <taxon>Acanthomorphata</taxon>
        <taxon>Carangaria</taxon>
        <taxon>Carangaria incertae sedis</taxon>
        <taxon>Centropomidae</taxon>
        <taxon>Lates</taxon>
    </lineage>
</organism>
<dbReference type="EMBL" id="BRZM01007177">
    <property type="protein sequence ID" value="GLD52750.1"/>
    <property type="molecule type" value="Genomic_DNA"/>
</dbReference>
<evidence type="ECO:0000313" key="3">
    <source>
        <dbReference type="EMBL" id="GLD52741.1"/>
    </source>
</evidence>
<protein>
    <submittedName>
        <fullName evidence="5">Interleukin-17 receptor C-like protein</fullName>
    </submittedName>
</protein>
<keyword evidence="5" id="KW-0675">Receptor</keyword>
<accession>A0AAD3MFY0</accession>
<evidence type="ECO:0000313" key="7">
    <source>
        <dbReference type="Proteomes" id="UP001279410"/>
    </source>
</evidence>
<dbReference type="AlphaFoldDB" id="A0AAD3MFY0"/>
<proteinExistence type="predicted"/>